<dbReference type="PANTHER" id="PTHR11699">
    <property type="entry name" value="ALDEHYDE DEHYDROGENASE-RELATED"/>
    <property type="match status" value="1"/>
</dbReference>
<dbReference type="Pfam" id="PF00171">
    <property type="entry name" value="Aldedh"/>
    <property type="match status" value="2"/>
</dbReference>
<name>A0A6J1TLX0_FRAOC</name>
<dbReference type="InterPro" id="IPR016161">
    <property type="entry name" value="Ald_DH/histidinol_DH"/>
</dbReference>
<dbReference type="GO" id="GO:0016620">
    <property type="term" value="F:oxidoreductase activity, acting on the aldehyde or oxo group of donors, NAD or NADP as acceptor"/>
    <property type="evidence" value="ECO:0007669"/>
    <property type="project" value="InterPro"/>
</dbReference>
<accession>A0A6J1TLX0</accession>
<dbReference type="OrthoDB" id="310895at2759"/>
<reference evidence="3" key="1">
    <citation type="submission" date="2025-08" db="UniProtKB">
        <authorList>
            <consortium name="RefSeq"/>
        </authorList>
    </citation>
    <scope>IDENTIFICATION</scope>
    <source>
        <tissue evidence="3">Whole organism</tissue>
    </source>
</reference>
<dbReference type="SUPFAM" id="SSF53720">
    <property type="entry name" value="ALDH-like"/>
    <property type="match status" value="2"/>
</dbReference>
<dbReference type="InterPro" id="IPR016162">
    <property type="entry name" value="Ald_DH_N"/>
</dbReference>
<feature type="domain" description="Aldehyde dehydrogenase" evidence="1">
    <location>
        <begin position="542"/>
        <end position="772"/>
    </location>
</feature>
<organism evidence="2 3">
    <name type="scientific">Frankliniella occidentalis</name>
    <name type="common">Western flower thrips</name>
    <name type="synonym">Euthrips occidentalis</name>
    <dbReference type="NCBI Taxonomy" id="133901"/>
    <lineage>
        <taxon>Eukaryota</taxon>
        <taxon>Metazoa</taxon>
        <taxon>Ecdysozoa</taxon>
        <taxon>Arthropoda</taxon>
        <taxon>Hexapoda</taxon>
        <taxon>Insecta</taxon>
        <taxon>Pterygota</taxon>
        <taxon>Neoptera</taxon>
        <taxon>Paraneoptera</taxon>
        <taxon>Thysanoptera</taxon>
        <taxon>Terebrantia</taxon>
        <taxon>Thripoidea</taxon>
        <taxon>Thripidae</taxon>
        <taxon>Frankliniella</taxon>
    </lineage>
</organism>
<dbReference type="Gene3D" id="3.40.605.10">
    <property type="entry name" value="Aldehyde Dehydrogenase, Chain A, domain 1"/>
    <property type="match status" value="2"/>
</dbReference>
<dbReference type="KEGG" id="foc:113218250"/>
<evidence type="ECO:0000259" key="1">
    <source>
        <dbReference type="Pfam" id="PF00171"/>
    </source>
</evidence>
<proteinExistence type="predicted"/>
<gene>
    <name evidence="3" type="primary">LOC113218250</name>
</gene>
<dbReference type="InterPro" id="IPR015590">
    <property type="entry name" value="Aldehyde_DH_dom"/>
</dbReference>
<dbReference type="GeneID" id="113218250"/>
<dbReference type="InterPro" id="IPR016163">
    <property type="entry name" value="Ald_DH_C"/>
</dbReference>
<feature type="domain" description="Aldehyde dehydrogenase" evidence="1">
    <location>
        <begin position="71"/>
        <end position="494"/>
    </location>
</feature>
<evidence type="ECO:0000313" key="2">
    <source>
        <dbReference type="Proteomes" id="UP000504606"/>
    </source>
</evidence>
<protein>
    <submittedName>
        <fullName evidence="3">Aldehyde dehydrogenase family 16 member A1</fullName>
    </submittedName>
</protein>
<evidence type="ECO:0000313" key="3">
    <source>
        <dbReference type="RefSeq" id="XP_026294303.1"/>
    </source>
</evidence>
<dbReference type="RefSeq" id="XP_026294303.1">
    <property type="nucleotide sequence ID" value="XM_026438518.2"/>
</dbReference>
<keyword evidence="2" id="KW-1185">Reference proteome</keyword>
<dbReference type="AlphaFoldDB" id="A0A6J1TLX0"/>
<dbReference type="Gene3D" id="3.40.309.10">
    <property type="entry name" value="Aldehyde Dehydrogenase, Chain A, domain 2"/>
    <property type="match status" value="1"/>
</dbReference>
<dbReference type="Proteomes" id="UP000504606">
    <property type="component" value="Unplaced"/>
</dbReference>
<sequence length="810" mass="87259">MSKNPSSSTNIRNIFDTMDYGTIQEGKSSGQAWLSENKENFGLFVNGKLTKSQQGAGSTLEVSTGVNYSVKFSINKQEDYAIALSASHSAFPAWSALEGHARASVLYSIARQLQKHTTLLCEVEALSRGVQVGNARESDVPALIRTFYYYAGWAQISETDLPEWQPCGPVIGVTSSSSPLLSLALFIAPALAAGNTVTLLPHVSNCISAFFLAQLCSSSGVPAGVINVVPQDHTDEEKCPALTNSSVNKIAVIGSQSTGRSVIGSSALSHQNHLSLLNSCVPMIVLDSADLDGVVDCVIDASWINQGQDPWSLNLLIAQESVYVSLKAKLTDRVRSLKTGATFEKMVDVSNRVADSSLAERLQNVLSLVSHDDVIQPIDSNSTMWTPTVIFPPAPLATPVLQNSDEWPALQVVSARSAKEAVNIANHYGGGLAASIWTENSALSWESSLNLKASTVWVNSYGSTDASVPITGRNSSGSGCFLGKEGFLEYLQPRTDSHLLSNEDGPSVPVIGHTSLLPADPEKPDIDQTCKFFYGGGHKRPSSNTYKTVLDSKKKTVAVVPEANRKDVRNAVEAALKAQPSWWKRDSHNRAQIMYNLAEKLTARQNHFAKSLLKVYETVSEDKCRQEVDECVKLLFHYAAICDKALQSSSQLVNGMSVHVMREPLGVVAVTLQASTHYCLASLIALIGCAITFGNVCVAVVDMECSLPALELALLLEASELPAGVINILSGDTSSLLPTICGHMDVNAVWFTGNQKSIPAVIKAESTKSNLKQSWIMEQVLNPVTLRQIYEKRASQTKAVWLPTIASFGA</sequence>